<comment type="caution">
    <text evidence="6">The sequence shown here is derived from an EMBL/GenBank/DDBJ whole genome shotgun (WGS) entry which is preliminary data.</text>
</comment>
<dbReference type="GO" id="GO:0005576">
    <property type="term" value="C:extracellular region"/>
    <property type="evidence" value="ECO:0007669"/>
    <property type="project" value="UniProtKB-SubCell"/>
</dbReference>
<keyword evidence="2" id="KW-0964">Secreted</keyword>
<dbReference type="SUPFAM" id="SSF117074">
    <property type="entry name" value="Hypothetical protein PA1324"/>
    <property type="match status" value="1"/>
</dbReference>
<comment type="subcellular location">
    <subcellularLocation>
        <location evidence="1">Secreted</location>
    </subcellularLocation>
</comment>
<evidence type="ECO:0000256" key="1">
    <source>
        <dbReference type="ARBA" id="ARBA00004613"/>
    </source>
</evidence>
<reference evidence="6 7" key="1">
    <citation type="submission" date="2020-05" db="EMBL/GenBank/DDBJ databases">
        <title>Bremerella alba sp. nov., a novel planctomycete isolated from the surface of the macroalga Fucus spiralis.</title>
        <authorList>
            <person name="Godinho O."/>
            <person name="Botelho R."/>
            <person name="Albuquerque L."/>
            <person name="Wiegand S."/>
            <person name="Da Costa M.S."/>
            <person name="Lobo-Da-Cunha A."/>
            <person name="Jogler C."/>
            <person name="Lage O.M."/>
        </authorList>
    </citation>
    <scope>NUCLEOTIDE SEQUENCE [LARGE SCALE GENOMIC DNA]</scope>
    <source>
        <strain evidence="6 7">FF15</strain>
    </source>
</reference>
<dbReference type="InterPro" id="IPR013783">
    <property type="entry name" value="Ig-like_fold"/>
</dbReference>
<dbReference type="AlphaFoldDB" id="A0A7V9A7I2"/>
<evidence type="ECO:0000259" key="5">
    <source>
        <dbReference type="Pfam" id="PF17210"/>
    </source>
</evidence>
<organism evidence="6 7">
    <name type="scientific">Bremerella alba</name>
    <dbReference type="NCBI Taxonomy" id="980252"/>
    <lineage>
        <taxon>Bacteria</taxon>
        <taxon>Pseudomonadati</taxon>
        <taxon>Planctomycetota</taxon>
        <taxon>Planctomycetia</taxon>
        <taxon>Pirellulales</taxon>
        <taxon>Pirellulaceae</taxon>
        <taxon>Bremerella</taxon>
    </lineage>
</organism>
<dbReference type="GO" id="GO:0000272">
    <property type="term" value="P:polysaccharide catabolic process"/>
    <property type="evidence" value="ECO:0007669"/>
    <property type="project" value="InterPro"/>
</dbReference>
<name>A0A7V9A7I2_9BACT</name>
<dbReference type="Gene3D" id="1.10.1330.10">
    <property type="entry name" value="Dockerin domain"/>
    <property type="match status" value="1"/>
</dbReference>
<evidence type="ECO:0000256" key="3">
    <source>
        <dbReference type="ARBA" id="ARBA00022729"/>
    </source>
</evidence>
<dbReference type="EMBL" id="JABRWO010000005">
    <property type="protein sequence ID" value="MBA2115056.1"/>
    <property type="molecule type" value="Genomic_DNA"/>
</dbReference>
<dbReference type="InterPro" id="IPR018247">
    <property type="entry name" value="EF_Hand_1_Ca_BS"/>
</dbReference>
<dbReference type="Proteomes" id="UP000551616">
    <property type="component" value="Unassembled WGS sequence"/>
</dbReference>
<dbReference type="PROSITE" id="PS00018">
    <property type="entry name" value="EF_HAND_1"/>
    <property type="match status" value="1"/>
</dbReference>
<evidence type="ECO:0000256" key="4">
    <source>
        <dbReference type="SAM" id="MobiDB-lite"/>
    </source>
</evidence>
<dbReference type="Pfam" id="PF17210">
    <property type="entry name" value="SdrD_B"/>
    <property type="match status" value="1"/>
</dbReference>
<evidence type="ECO:0000313" key="6">
    <source>
        <dbReference type="EMBL" id="MBA2115056.1"/>
    </source>
</evidence>
<evidence type="ECO:0000313" key="7">
    <source>
        <dbReference type="Proteomes" id="UP000551616"/>
    </source>
</evidence>
<accession>A0A7V9A7I2</accession>
<gene>
    <name evidence="6" type="ORF">HOV93_22280</name>
</gene>
<feature type="region of interest" description="Disordered" evidence="4">
    <location>
        <begin position="1"/>
        <end position="23"/>
    </location>
</feature>
<dbReference type="InterPro" id="IPR036439">
    <property type="entry name" value="Dockerin_dom_sf"/>
</dbReference>
<sequence length="826" mass="89138">MKKNKSRQHRVPNKTTKRAKRQRAIRRMEPLESRAMLAGDAFSVVHNDYMSHDVNADGVFDQLDVDTLLSSLKSSKSQQLAARSLLEGEQTLYLDVDNDGRLTNRDLLSALDALTLEGEVADATYRADVNLRIVTGAGNTDEGGSTTVDLNETFDLEIWIEDASDVESFINVAFVDIAFDSSRLTIDNISTDIVLGQDFSPLTGDTPSNITPYGSLYAQDSDLVEAGYLRYIGGFSELNAVGETDALLGRKLATITFRTVAETPATGMDFDVVVQDYPLSNDPLDVVSSFNDRLRDGTIDNDSNVNATFFADSGPGEIVRFEGGRVTLVVEAEPVSGANFDSYEVVEDYLEADAIPPGDNDPPVVEIDGIKYYVLDVLANDLDSMQNLVPGLRDRFDIDEVTQPTQGSVTIETDAQSVQEIVDAGITSHQVLLYQVPTGVGGISETFSYTIIDSGMTNNTGTTEAGVFVSITEIDQGVLLLEDPFQVEVEEGIETDVIDIMDNVTPGEPSDVPTFIGFFDEAGNDLTESDLQGTFTPVLDDMLNPTGEFTYVSDIPGLEETITYRVSDGNNQVTEGTIIFKTLFNSLLSGVVYFDSDNDGNVDENADTNASPETRVGGVTIELLDSGGAVVETTVTDAYGAYGFAGFDEGTYSVRITDPRFTRKGLTSAGDFTLSGNTISDIQVGGGEPGTFTGLNFGYRGRDYQYTSMADSIASNTEDSIVLAFSKSGGVATLEWYTVDLGWDRLVQIRPEYAYLDPTTGDSQIAFEVSVEGVEEPQFVVQAFSTSTPGYMVVANTSEGMIIRINGAASSVMTNLAAVDAAFANM</sequence>
<proteinExistence type="predicted"/>
<protein>
    <recommendedName>
        <fullName evidence="5">SD-repeat containing protein B domain-containing protein</fullName>
    </recommendedName>
</protein>
<dbReference type="InterPro" id="IPR033764">
    <property type="entry name" value="Sdr_B"/>
</dbReference>
<evidence type="ECO:0000256" key="2">
    <source>
        <dbReference type="ARBA" id="ARBA00022525"/>
    </source>
</evidence>
<dbReference type="RefSeq" id="WP_207396506.1">
    <property type="nucleotide sequence ID" value="NZ_JABRWO010000005.1"/>
</dbReference>
<keyword evidence="7" id="KW-1185">Reference proteome</keyword>
<keyword evidence="3" id="KW-0732">Signal</keyword>
<feature type="domain" description="SD-repeat containing protein B" evidence="5">
    <location>
        <begin position="591"/>
        <end position="664"/>
    </location>
</feature>
<dbReference type="Gene3D" id="2.60.40.10">
    <property type="entry name" value="Immunoglobulins"/>
    <property type="match status" value="1"/>
</dbReference>